<feature type="transmembrane region" description="Helical" evidence="1">
    <location>
        <begin position="6"/>
        <end position="27"/>
    </location>
</feature>
<proteinExistence type="predicted"/>
<dbReference type="AlphaFoldDB" id="A0A328PBF6"/>
<dbReference type="Proteomes" id="UP000249782">
    <property type="component" value="Unassembled WGS sequence"/>
</dbReference>
<dbReference type="RefSeq" id="WP_112093988.1">
    <property type="nucleotide sequence ID" value="NZ_QLOE01000005.1"/>
</dbReference>
<evidence type="ECO:0000313" key="3">
    <source>
        <dbReference type="Proteomes" id="UP000249782"/>
    </source>
</evidence>
<name>A0A328PBF6_9EURY</name>
<gene>
    <name evidence="2" type="ORF">DPC56_05055</name>
</gene>
<organism evidence="2 3">
    <name type="scientific">Methanothermobacter tenebrarum</name>
    <dbReference type="NCBI Taxonomy" id="680118"/>
    <lineage>
        <taxon>Archaea</taxon>
        <taxon>Methanobacteriati</taxon>
        <taxon>Methanobacteriota</taxon>
        <taxon>Methanomada group</taxon>
        <taxon>Methanobacteria</taxon>
        <taxon>Methanobacteriales</taxon>
        <taxon>Methanobacteriaceae</taxon>
        <taxon>Methanothermobacter</taxon>
    </lineage>
</organism>
<dbReference type="EMBL" id="QLOE01000005">
    <property type="protein sequence ID" value="RAO79010.1"/>
    <property type="molecule type" value="Genomic_DNA"/>
</dbReference>
<evidence type="ECO:0000256" key="1">
    <source>
        <dbReference type="SAM" id="Phobius"/>
    </source>
</evidence>
<keyword evidence="3" id="KW-1185">Reference proteome</keyword>
<evidence type="ECO:0000313" key="2">
    <source>
        <dbReference type="EMBL" id="RAO79010.1"/>
    </source>
</evidence>
<keyword evidence="1" id="KW-0472">Membrane</keyword>
<protein>
    <submittedName>
        <fullName evidence="2">Uncharacterized protein</fullName>
    </submittedName>
</protein>
<comment type="caution">
    <text evidence="2">The sequence shown here is derived from an EMBL/GenBank/DDBJ whole genome shotgun (WGS) entry which is preliminary data.</text>
</comment>
<keyword evidence="1" id="KW-0812">Transmembrane</keyword>
<reference evidence="2 3" key="1">
    <citation type="submission" date="2018-06" db="EMBL/GenBank/DDBJ databases">
        <title>Draft genome sequence of hyperthermophilic methanogen Methanothermobacter tenebrarum sp. MCM-B 1447.</title>
        <authorList>
            <person name="Pore S.D."/>
            <person name="Dagar S."/>
            <person name="Dhakephalkar P.K."/>
        </authorList>
    </citation>
    <scope>NUCLEOTIDE SEQUENCE [LARGE SCALE GENOMIC DNA]</scope>
    <source>
        <strain evidence="2 3">MCM B 1447</strain>
    </source>
</reference>
<keyword evidence="1" id="KW-1133">Transmembrane helix</keyword>
<sequence length="216" mass="24644">MDEKGYVLSGVGMLLLIPLMIMIPIALSLQEEGSQIPGTFVKSDVVFRTFDSIRNDIEEKTSRFADNLYNKTYRYDEASLFAGNLSNLNNNISENIYKDAYRYVVDSVEVKRNNYPMTPNIGNESGYIPFSNGIQVTYTYDGRTQDNQTNIIYYRYRITITANVTIDVIKSNTRHKEAYEYSFVTLIFINTTATDNTTAETNVRNFFNNLNQAIGG</sequence>
<accession>A0A328PBF6</accession>